<proteinExistence type="predicted"/>
<dbReference type="EMBL" id="MU864532">
    <property type="protein sequence ID" value="KAK4183664.1"/>
    <property type="molecule type" value="Genomic_DNA"/>
</dbReference>
<dbReference type="Pfam" id="PF06985">
    <property type="entry name" value="HET"/>
    <property type="match status" value="1"/>
</dbReference>
<dbReference type="PANTHER" id="PTHR10622:SF12">
    <property type="entry name" value="HET DOMAIN-CONTAINING PROTEIN"/>
    <property type="match status" value="1"/>
</dbReference>
<evidence type="ECO:0000259" key="1">
    <source>
        <dbReference type="Pfam" id="PF06985"/>
    </source>
</evidence>
<sequence>MKLLTTASPVPVLKDFISEPATLPPYAILSHTWEDEEVSFQELMNPIACMHKKGYEKIVKACEQARRDGFKYAWVDTCCVNKEASAELEETINSMFHWYEEAAVCYVFLPWPWGLTFTHADLVPDANGDIDLVSALPKCRWFVRGWTLQELIAPKDVRFYDSNWEYRGNKSDLAGLVESITNIPETVLRKEVDLSTFSAACKMSWASQRTTTRTEDEAYCLVGIFGVEMSFKYGERKKAFTRLQNTILVTSGDLSILCWTDKDMFKPGSGLNAGREYSGALADSPQQFERCAQITTTRQESMYKDVDITPRRIQMRASLAALQLERQFYQPVLNILCTLEGKTVGIFLRKIGDNRYVRWYPALLALFQRESKKSAWGAFYLPVEQLSLPLKLESPFPFHDTDPVLGNRHSALRIASIDVGDTGFRLYRTKVFPQTHWDRHDQIFFSTSEINNSWAVILLDWKLWDMVDGKDVDLRIGIACFNWNLAVQFENYETQVFVFDVSSIDPAAFSAFEFNMDKVWFESASALRRLLAATGFGLEEDQLRSQTTLEVPMYRTTTAVVDVYHGVETRPDLCVHPMTRLYVKVRLAEEGHVRY</sequence>
<feature type="domain" description="Heterokaryon incompatibility" evidence="1">
    <location>
        <begin position="26"/>
        <end position="108"/>
    </location>
</feature>
<evidence type="ECO:0000313" key="3">
    <source>
        <dbReference type="Proteomes" id="UP001302126"/>
    </source>
</evidence>
<reference evidence="2" key="1">
    <citation type="journal article" date="2023" name="Mol. Phylogenet. Evol.">
        <title>Genome-scale phylogeny and comparative genomics of the fungal order Sordariales.</title>
        <authorList>
            <person name="Hensen N."/>
            <person name="Bonometti L."/>
            <person name="Westerberg I."/>
            <person name="Brannstrom I.O."/>
            <person name="Guillou S."/>
            <person name="Cros-Aarteil S."/>
            <person name="Calhoun S."/>
            <person name="Haridas S."/>
            <person name="Kuo A."/>
            <person name="Mondo S."/>
            <person name="Pangilinan J."/>
            <person name="Riley R."/>
            <person name="LaButti K."/>
            <person name="Andreopoulos B."/>
            <person name="Lipzen A."/>
            <person name="Chen C."/>
            <person name="Yan M."/>
            <person name="Daum C."/>
            <person name="Ng V."/>
            <person name="Clum A."/>
            <person name="Steindorff A."/>
            <person name="Ohm R.A."/>
            <person name="Martin F."/>
            <person name="Silar P."/>
            <person name="Natvig D.O."/>
            <person name="Lalanne C."/>
            <person name="Gautier V."/>
            <person name="Ament-Velasquez S.L."/>
            <person name="Kruys A."/>
            <person name="Hutchinson M.I."/>
            <person name="Powell A.J."/>
            <person name="Barry K."/>
            <person name="Miller A.N."/>
            <person name="Grigoriev I.V."/>
            <person name="Debuchy R."/>
            <person name="Gladieux P."/>
            <person name="Hiltunen Thoren M."/>
            <person name="Johannesson H."/>
        </authorList>
    </citation>
    <scope>NUCLEOTIDE SEQUENCE</scope>
    <source>
        <strain evidence="2">PSN309</strain>
    </source>
</reference>
<organism evidence="2 3">
    <name type="scientific">Podospora australis</name>
    <dbReference type="NCBI Taxonomy" id="1536484"/>
    <lineage>
        <taxon>Eukaryota</taxon>
        <taxon>Fungi</taxon>
        <taxon>Dikarya</taxon>
        <taxon>Ascomycota</taxon>
        <taxon>Pezizomycotina</taxon>
        <taxon>Sordariomycetes</taxon>
        <taxon>Sordariomycetidae</taxon>
        <taxon>Sordariales</taxon>
        <taxon>Podosporaceae</taxon>
        <taxon>Podospora</taxon>
    </lineage>
</organism>
<keyword evidence="3" id="KW-1185">Reference proteome</keyword>
<reference evidence="2" key="2">
    <citation type="submission" date="2023-05" db="EMBL/GenBank/DDBJ databases">
        <authorList>
            <consortium name="Lawrence Berkeley National Laboratory"/>
            <person name="Steindorff A."/>
            <person name="Hensen N."/>
            <person name="Bonometti L."/>
            <person name="Westerberg I."/>
            <person name="Brannstrom I.O."/>
            <person name="Guillou S."/>
            <person name="Cros-Aarteil S."/>
            <person name="Calhoun S."/>
            <person name="Haridas S."/>
            <person name="Kuo A."/>
            <person name="Mondo S."/>
            <person name="Pangilinan J."/>
            <person name="Riley R."/>
            <person name="Labutti K."/>
            <person name="Andreopoulos B."/>
            <person name="Lipzen A."/>
            <person name="Chen C."/>
            <person name="Yanf M."/>
            <person name="Daum C."/>
            <person name="Ng V."/>
            <person name="Clum A."/>
            <person name="Ohm R."/>
            <person name="Martin F."/>
            <person name="Silar P."/>
            <person name="Natvig D."/>
            <person name="Lalanne C."/>
            <person name="Gautier V."/>
            <person name="Ament-Velasquez S.L."/>
            <person name="Kruys A."/>
            <person name="Hutchinson M.I."/>
            <person name="Powell A.J."/>
            <person name="Barry K."/>
            <person name="Miller A.N."/>
            <person name="Grigoriev I.V."/>
            <person name="Debuchy R."/>
            <person name="Gladieux P."/>
            <person name="Thoren M.H."/>
            <person name="Johannesson H."/>
        </authorList>
    </citation>
    <scope>NUCLEOTIDE SEQUENCE</scope>
    <source>
        <strain evidence="2">PSN309</strain>
    </source>
</reference>
<gene>
    <name evidence="2" type="ORF">QBC35DRAFT_393412</name>
</gene>
<protein>
    <submittedName>
        <fullName evidence="2">Vegetative incompatibility protein HET-E-1</fullName>
    </submittedName>
</protein>
<comment type="caution">
    <text evidence="2">The sequence shown here is derived from an EMBL/GenBank/DDBJ whole genome shotgun (WGS) entry which is preliminary data.</text>
</comment>
<name>A0AAN6WKD7_9PEZI</name>
<dbReference type="PANTHER" id="PTHR10622">
    <property type="entry name" value="HET DOMAIN-CONTAINING PROTEIN"/>
    <property type="match status" value="1"/>
</dbReference>
<dbReference type="InterPro" id="IPR010730">
    <property type="entry name" value="HET"/>
</dbReference>
<evidence type="ECO:0000313" key="2">
    <source>
        <dbReference type="EMBL" id="KAK4183664.1"/>
    </source>
</evidence>
<accession>A0AAN6WKD7</accession>
<dbReference type="AlphaFoldDB" id="A0AAN6WKD7"/>
<dbReference type="Proteomes" id="UP001302126">
    <property type="component" value="Unassembled WGS sequence"/>
</dbReference>